<sequence>MDNPDSASRAAQHGGMTLAFPRPVPARADRRSSAQPSASVDPGTHRTILRCNSTADFLAALPFLTGFRATNSLVIVLFSGRRAGSAMRVDLPDPNAPETFGSMLDCIVEILHRTGAGPAGPAIVITTNRTFSEAAGAPWWRFARQIRLRFRREGWPLRDLAVIAPDGWAGLLTDRMPQRGRPLAEIDASPMTARATAAGASSDSFEELGRLPEPSARRAAAVTARLAELDRRAAAGGDDANATAGRGTSGTPIWVGGLARVANACLDGEGAPEPLLVARLIRASEQTDPWLVLLLASISRADFVVDLVEQAAPRRFLGAPIDTGAESGSGDHDWSIRTLLQVLARERIDTTRLRRLIEVLGDATVHAPRARRPGLFALLAWAWWMRGMSSVASRVLAESQGIDAEHALSLMVARLVAEPPSWTLRAAVEAVS</sequence>
<dbReference type="InterPro" id="IPR025447">
    <property type="entry name" value="DUF4192"/>
</dbReference>
<evidence type="ECO:0000256" key="1">
    <source>
        <dbReference type="SAM" id="MobiDB-lite"/>
    </source>
</evidence>
<comment type="caution">
    <text evidence="2">The sequence shown here is derived from an EMBL/GenBank/DDBJ whole genome shotgun (WGS) entry which is preliminary data.</text>
</comment>
<dbReference type="AlphaFoldDB" id="A0A916JXB0"/>
<evidence type="ECO:0000313" key="3">
    <source>
        <dbReference type="Proteomes" id="UP000693892"/>
    </source>
</evidence>
<organism evidence="2 3">
    <name type="scientific">Leucobacter soli</name>
    <dbReference type="NCBI Taxonomy" id="2812850"/>
    <lineage>
        <taxon>Bacteria</taxon>
        <taxon>Bacillati</taxon>
        <taxon>Actinomycetota</taxon>
        <taxon>Actinomycetes</taxon>
        <taxon>Micrococcales</taxon>
        <taxon>Microbacteriaceae</taxon>
        <taxon>Leucobacter</taxon>
    </lineage>
</organism>
<feature type="region of interest" description="Disordered" evidence="1">
    <location>
        <begin position="1"/>
        <end position="45"/>
    </location>
</feature>
<reference evidence="2" key="1">
    <citation type="submission" date="2021-06" db="EMBL/GenBank/DDBJ databases">
        <authorList>
            <person name="Criscuolo A."/>
        </authorList>
    </citation>
    <scope>NUCLEOTIDE SEQUENCE</scope>
    <source>
        <strain evidence="2">CIP111803</strain>
    </source>
</reference>
<evidence type="ECO:0000313" key="2">
    <source>
        <dbReference type="EMBL" id="CAG7611324.1"/>
    </source>
</evidence>
<proteinExistence type="predicted"/>
<name>A0A916JXB0_9MICO</name>
<dbReference type="EMBL" id="CAJVAP010000014">
    <property type="protein sequence ID" value="CAG7611324.1"/>
    <property type="molecule type" value="Genomic_DNA"/>
</dbReference>
<gene>
    <name evidence="2" type="ORF">LEUCIP111803_01419</name>
</gene>
<dbReference type="Pfam" id="PF13830">
    <property type="entry name" value="DUF4192"/>
    <property type="match status" value="1"/>
</dbReference>
<evidence type="ECO:0008006" key="4">
    <source>
        <dbReference type="Google" id="ProtNLM"/>
    </source>
</evidence>
<protein>
    <recommendedName>
        <fullName evidence="4">DUF4192 family protein</fullName>
    </recommendedName>
</protein>
<keyword evidence="3" id="KW-1185">Reference proteome</keyword>
<dbReference type="Proteomes" id="UP000693892">
    <property type="component" value="Unassembled WGS sequence"/>
</dbReference>
<accession>A0A916JXB0</accession>